<dbReference type="InterPro" id="IPR050298">
    <property type="entry name" value="Gram-neg_bact_OMP"/>
</dbReference>
<dbReference type="GO" id="GO:0015288">
    <property type="term" value="F:porin activity"/>
    <property type="evidence" value="ECO:0007669"/>
    <property type="project" value="UniProtKB-KW"/>
</dbReference>
<dbReference type="EMBL" id="FCOX02000037">
    <property type="protein sequence ID" value="SAK98458.1"/>
    <property type="molecule type" value="Genomic_DNA"/>
</dbReference>
<comment type="caution">
    <text evidence="13">The sequence shown here is derived from an EMBL/GenBank/DDBJ whole genome shotgun (WGS) entry which is preliminary data.</text>
</comment>
<proteinExistence type="predicted"/>
<dbReference type="PANTHER" id="PTHR34501">
    <property type="entry name" value="PROTEIN YDDL-RELATED"/>
    <property type="match status" value="1"/>
</dbReference>
<dbReference type="SUPFAM" id="SSF56935">
    <property type="entry name" value="Porins"/>
    <property type="match status" value="1"/>
</dbReference>
<comment type="subunit">
    <text evidence="2">Homotrimer.</text>
</comment>
<dbReference type="Gene3D" id="2.40.160.10">
    <property type="entry name" value="Porin"/>
    <property type="match status" value="1"/>
</dbReference>
<organism evidence="13 14">
    <name type="scientific">Caballeronia calidae</name>
    <dbReference type="NCBI Taxonomy" id="1777139"/>
    <lineage>
        <taxon>Bacteria</taxon>
        <taxon>Pseudomonadati</taxon>
        <taxon>Pseudomonadota</taxon>
        <taxon>Betaproteobacteria</taxon>
        <taxon>Burkholderiales</taxon>
        <taxon>Burkholderiaceae</taxon>
        <taxon>Caballeronia</taxon>
    </lineage>
</organism>
<evidence type="ECO:0000256" key="3">
    <source>
        <dbReference type="ARBA" id="ARBA00022448"/>
    </source>
</evidence>
<evidence type="ECO:0000313" key="14">
    <source>
        <dbReference type="Proteomes" id="UP000071859"/>
    </source>
</evidence>
<dbReference type="Pfam" id="PF13609">
    <property type="entry name" value="Porin_4"/>
    <property type="match status" value="1"/>
</dbReference>
<evidence type="ECO:0000256" key="10">
    <source>
        <dbReference type="ARBA" id="ARBA00023237"/>
    </source>
</evidence>
<dbReference type="PANTHER" id="PTHR34501:SF9">
    <property type="entry name" value="MAJOR OUTER MEMBRANE PROTEIN P.IA"/>
    <property type="match status" value="1"/>
</dbReference>
<evidence type="ECO:0000256" key="2">
    <source>
        <dbReference type="ARBA" id="ARBA00011233"/>
    </source>
</evidence>
<dbReference type="GO" id="GO:0046930">
    <property type="term" value="C:pore complex"/>
    <property type="evidence" value="ECO:0007669"/>
    <property type="project" value="UniProtKB-KW"/>
</dbReference>
<evidence type="ECO:0000256" key="4">
    <source>
        <dbReference type="ARBA" id="ARBA00022452"/>
    </source>
</evidence>
<evidence type="ECO:0000256" key="11">
    <source>
        <dbReference type="SAM" id="SignalP"/>
    </source>
</evidence>
<keyword evidence="6 11" id="KW-0732">Signal</keyword>
<evidence type="ECO:0000256" key="1">
    <source>
        <dbReference type="ARBA" id="ARBA00004571"/>
    </source>
</evidence>
<dbReference type="GO" id="GO:0034220">
    <property type="term" value="P:monoatomic ion transmembrane transport"/>
    <property type="evidence" value="ECO:0007669"/>
    <property type="project" value="InterPro"/>
</dbReference>
<dbReference type="OrthoDB" id="9077541at2"/>
<dbReference type="PRINTS" id="PR00184">
    <property type="entry name" value="NEISSPPORIN"/>
</dbReference>
<dbReference type="InterPro" id="IPR033900">
    <property type="entry name" value="Gram_neg_porin_domain"/>
</dbReference>
<keyword evidence="9" id="KW-0472">Membrane</keyword>
<name>A0A158DV51_9BURK</name>
<dbReference type="AlphaFoldDB" id="A0A158DV51"/>
<dbReference type="InterPro" id="IPR002299">
    <property type="entry name" value="Porin_Neis"/>
</dbReference>
<evidence type="ECO:0000256" key="6">
    <source>
        <dbReference type="ARBA" id="ARBA00022729"/>
    </source>
</evidence>
<feature type="chain" id="PRO_5007624543" evidence="11">
    <location>
        <begin position="21"/>
        <end position="385"/>
    </location>
</feature>
<accession>A0A158DV51</accession>
<dbReference type="Proteomes" id="UP000071859">
    <property type="component" value="Unassembled WGS sequence"/>
</dbReference>
<evidence type="ECO:0000259" key="12">
    <source>
        <dbReference type="Pfam" id="PF13609"/>
    </source>
</evidence>
<dbReference type="PRINTS" id="PR00182">
    <property type="entry name" value="ECOLNEIPORIN"/>
</dbReference>
<dbReference type="RefSeq" id="WP_062609301.1">
    <property type="nucleotide sequence ID" value="NZ_FCOX02000037.1"/>
</dbReference>
<evidence type="ECO:0000256" key="9">
    <source>
        <dbReference type="ARBA" id="ARBA00023136"/>
    </source>
</evidence>
<keyword evidence="10" id="KW-0998">Cell outer membrane</keyword>
<protein>
    <submittedName>
        <fullName evidence="13">Outer membrane porin OpcP</fullName>
    </submittedName>
</protein>
<comment type="subcellular location">
    <subcellularLocation>
        <location evidence="1">Cell outer membrane</location>
        <topology evidence="1">Multi-pass membrane protein</topology>
    </subcellularLocation>
</comment>
<sequence>MDKRIFGIAAMSLFAGAAHAQSSVTLFGIVDEGINYISNDHGHSNWTNTSGVLQGSRWGLKGAEDVGGGLKVVFWLESGFSAANGSLALNRMWARQSWVGLSSANYGTLTFGRQYESIVDYVQPVNSGNVYIGVGHPFDNDDLINSFHINNSVKYASPDFRGFTFGGLYGFGNAATNADGSGSGFGSNRAWSLGTAYQNGGFQFGAGYFRLSTPNENAVGAIQGDYLNLSTTSALGPLGLTTPVKRQENIAAGVSYKVNAVKLSFVYSHSRFDTNNDSLKFSNYDVNVGYFFRPDIFFGGSYVFTDGNLKASGAEPKYHQLGLIADYFLSKRTDLYLLGVYQHAAGDAPVASIAPDSYGPGGTSAPDASTSKNQTLVRIGMRHKF</sequence>
<keyword evidence="4" id="KW-1134">Transmembrane beta strand</keyword>
<dbReference type="GO" id="GO:0009279">
    <property type="term" value="C:cell outer membrane"/>
    <property type="evidence" value="ECO:0007669"/>
    <property type="project" value="UniProtKB-SubCell"/>
</dbReference>
<reference evidence="13" key="1">
    <citation type="submission" date="2016-01" db="EMBL/GenBank/DDBJ databases">
        <authorList>
            <person name="Peeters C."/>
        </authorList>
    </citation>
    <scope>NUCLEOTIDE SEQUENCE</scope>
    <source>
        <strain evidence="13">LMG 29321</strain>
    </source>
</reference>
<keyword evidence="7" id="KW-0406">Ion transport</keyword>
<feature type="domain" description="Porin" evidence="12">
    <location>
        <begin position="9"/>
        <end position="337"/>
    </location>
</feature>
<keyword evidence="5" id="KW-0812">Transmembrane</keyword>
<evidence type="ECO:0000313" key="13">
    <source>
        <dbReference type="EMBL" id="SAK98458.1"/>
    </source>
</evidence>
<keyword evidence="14" id="KW-1185">Reference proteome</keyword>
<keyword evidence="3" id="KW-0813">Transport</keyword>
<gene>
    <name evidence="13" type="ORF">AWB78_05669</name>
</gene>
<feature type="signal peptide" evidence="11">
    <location>
        <begin position="1"/>
        <end position="20"/>
    </location>
</feature>
<dbReference type="CDD" id="cd00342">
    <property type="entry name" value="gram_neg_porins"/>
    <property type="match status" value="1"/>
</dbReference>
<evidence type="ECO:0000256" key="5">
    <source>
        <dbReference type="ARBA" id="ARBA00022692"/>
    </source>
</evidence>
<dbReference type="InterPro" id="IPR001702">
    <property type="entry name" value="Porin_Gram-ve"/>
</dbReference>
<keyword evidence="8" id="KW-0626">Porin</keyword>
<evidence type="ECO:0000256" key="8">
    <source>
        <dbReference type="ARBA" id="ARBA00023114"/>
    </source>
</evidence>
<dbReference type="InterPro" id="IPR023614">
    <property type="entry name" value="Porin_dom_sf"/>
</dbReference>
<evidence type="ECO:0000256" key="7">
    <source>
        <dbReference type="ARBA" id="ARBA00023065"/>
    </source>
</evidence>